<sequence length="45" mass="4563">LSILDSMTRVCSLVPASLVTSRKHSSPLAGTTSGTSTNQEAEAGT</sequence>
<accession>A0A1E5VKR4</accession>
<dbReference type="EMBL" id="LWDX02036614">
    <property type="protein sequence ID" value="OEL25696.1"/>
    <property type="molecule type" value="Genomic_DNA"/>
</dbReference>
<name>A0A1E5VKR4_9POAL</name>
<dbReference type="Proteomes" id="UP000095767">
    <property type="component" value="Unassembled WGS sequence"/>
</dbReference>
<dbReference type="AlphaFoldDB" id="A0A1E5VKR4"/>
<comment type="caution">
    <text evidence="2">The sequence shown here is derived from an EMBL/GenBank/DDBJ whole genome shotgun (WGS) entry which is preliminary data.</text>
</comment>
<keyword evidence="3" id="KW-1185">Reference proteome</keyword>
<gene>
    <name evidence="2" type="ORF">BAE44_0013284</name>
</gene>
<evidence type="ECO:0000313" key="2">
    <source>
        <dbReference type="EMBL" id="OEL25696.1"/>
    </source>
</evidence>
<proteinExistence type="predicted"/>
<reference evidence="2 3" key="1">
    <citation type="submission" date="2016-09" db="EMBL/GenBank/DDBJ databases">
        <title>The draft genome of Dichanthelium oligosanthes: A C3 panicoid grass species.</title>
        <authorList>
            <person name="Studer A.J."/>
            <person name="Schnable J.C."/>
            <person name="Brutnell T.P."/>
        </authorList>
    </citation>
    <scope>NUCLEOTIDE SEQUENCE [LARGE SCALE GENOMIC DNA]</scope>
    <source>
        <strain evidence="3">cv. Kellogg 1175</strain>
        <tissue evidence="2">Leaf</tissue>
    </source>
</reference>
<feature type="compositionally biased region" description="Polar residues" evidence="1">
    <location>
        <begin position="28"/>
        <end position="45"/>
    </location>
</feature>
<protein>
    <submittedName>
        <fullName evidence="2">Uncharacterized protein</fullName>
    </submittedName>
</protein>
<organism evidence="2 3">
    <name type="scientific">Dichanthelium oligosanthes</name>
    <dbReference type="NCBI Taxonomy" id="888268"/>
    <lineage>
        <taxon>Eukaryota</taxon>
        <taxon>Viridiplantae</taxon>
        <taxon>Streptophyta</taxon>
        <taxon>Embryophyta</taxon>
        <taxon>Tracheophyta</taxon>
        <taxon>Spermatophyta</taxon>
        <taxon>Magnoliopsida</taxon>
        <taxon>Liliopsida</taxon>
        <taxon>Poales</taxon>
        <taxon>Poaceae</taxon>
        <taxon>PACMAD clade</taxon>
        <taxon>Panicoideae</taxon>
        <taxon>Panicodae</taxon>
        <taxon>Paniceae</taxon>
        <taxon>Dichantheliinae</taxon>
        <taxon>Dichanthelium</taxon>
    </lineage>
</organism>
<feature type="non-terminal residue" evidence="2">
    <location>
        <position position="1"/>
    </location>
</feature>
<evidence type="ECO:0000256" key="1">
    <source>
        <dbReference type="SAM" id="MobiDB-lite"/>
    </source>
</evidence>
<feature type="region of interest" description="Disordered" evidence="1">
    <location>
        <begin position="20"/>
        <end position="45"/>
    </location>
</feature>
<evidence type="ECO:0000313" key="3">
    <source>
        <dbReference type="Proteomes" id="UP000095767"/>
    </source>
</evidence>